<dbReference type="RefSeq" id="WP_035689034.1">
    <property type="nucleotide sequence ID" value="NZ_JPRL01000002.1"/>
</dbReference>
<name>A0A085ZG62_9FLAO</name>
<dbReference type="AlphaFoldDB" id="A0A085ZG62"/>
<sequence length="466" mass="53073">MLESSKSILQKNKNFGIIMMCFLLIGSAASAQNFKLLRYDENYEFLKDSSRNFYENLKFIPLNKEKDFYMSLGGEARYEYVDFNNEDWGRLNIGHNNFLLQRYDLHADIHLGKTFRVFAQLRSALQDGRINGPRGIDEDQLNVQNLFLDVNVYQKEDKKIIVRAGRQELDYGSGRLISVREGPNARLYFTGGKIMYSSARFSIDGFAMMADTINTGVFDNKMSKQLNLWGAYSKIIFPKAGNLDLYYLGIRRDESLFEEGIAPERRHTVGTRLWKYGGGFIYNLEAAYQFGTFGSGNINAWTGSIDIGYSFENVKFKPTINLRNDYISGDKKEGDGNLQTFNPIYPKGGYFGFSPQVGPVNLIDIHPYATMDLLPELKMQVDVVFNWRYSTQDGVYRPSGTLNLPGSASDERYIGTAYLANFSYSVNKYISVVSGIQYFKTGAFINDIIPNSKDGVFFNARLGFKF</sequence>
<keyword evidence="3" id="KW-1185">Reference proteome</keyword>
<evidence type="ECO:0000313" key="3">
    <source>
        <dbReference type="Proteomes" id="UP000028715"/>
    </source>
</evidence>
<evidence type="ECO:0000259" key="1">
    <source>
        <dbReference type="Pfam" id="PF13372"/>
    </source>
</evidence>
<dbReference type="STRING" id="362418.IW19_21290"/>
<accession>A0A085ZG62</accession>
<comment type="caution">
    <text evidence="2">The sequence shown here is derived from an EMBL/GenBank/DDBJ whole genome shotgun (WGS) entry which is preliminary data.</text>
</comment>
<feature type="domain" description="Alginate export" evidence="1">
    <location>
        <begin position="69"/>
        <end position="452"/>
    </location>
</feature>
<organism evidence="2 3">
    <name type="scientific">Flavobacterium reichenbachii</name>
    <dbReference type="NCBI Taxonomy" id="362418"/>
    <lineage>
        <taxon>Bacteria</taxon>
        <taxon>Pseudomonadati</taxon>
        <taxon>Bacteroidota</taxon>
        <taxon>Flavobacteriia</taxon>
        <taxon>Flavobacteriales</taxon>
        <taxon>Flavobacteriaceae</taxon>
        <taxon>Flavobacterium</taxon>
    </lineage>
</organism>
<dbReference type="Pfam" id="PF13372">
    <property type="entry name" value="Alginate_exp"/>
    <property type="match status" value="1"/>
</dbReference>
<dbReference type="Proteomes" id="UP000028715">
    <property type="component" value="Unassembled WGS sequence"/>
</dbReference>
<evidence type="ECO:0000313" key="2">
    <source>
        <dbReference type="EMBL" id="KFF03426.1"/>
    </source>
</evidence>
<dbReference type="eggNOG" id="ENOG502Z7RB">
    <property type="taxonomic scope" value="Bacteria"/>
</dbReference>
<proteinExistence type="predicted"/>
<protein>
    <recommendedName>
        <fullName evidence="1">Alginate export domain-containing protein</fullName>
    </recommendedName>
</protein>
<dbReference type="InterPro" id="IPR025388">
    <property type="entry name" value="Alginate_export_dom"/>
</dbReference>
<dbReference type="EMBL" id="JPRL01000002">
    <property type="protein sequence ID" value="KFF03426.1"/>
    <property type="molecule type" value="Genomic_DNA"/>
</dbReference>
<gene>
    <name evidence="2" type="ORF">IW19_21290</name>
</gene>
<reference evidence="2 3" key="1">
    <citation type="submission" date="2014-07" db="EMBL/GenBank/DDBJ databases">
        <title>Genome of Flavobacterium reichenbachii LMG 25512.</title>
        <authorList>
            <person name="Stropko S.J."/>
            <person name="Pipes S.E."/>
            <person name="Newman J.D."/>
        </authorList>
    </citation>
    <scope>NUCLEOTIDE SEQUENCE [LARGE SCALE GENOMIC DNA]</scope>
    <source>
        <strain evidence="2 3">LMG 25512</strain>
    </source>
</reference>